<sequence length="165" mass="17553">MWATKEIDYEVAANRVGVNGGLDAEAAAPVDCGAGDVGLGAVAESPVDQYVRLAVPVDLVAEVLPMDPVAGFFDLDVLVSLFAAEVRLVAGCADLVAVVLSTMDCLMVGFADLDAVVLPPVDWVTGNVALGFVFDHFLRKNNYCPFPVDIVRELRRRLLECVACV</sequence>
<keyword evidence="2" id="KW-1185">Reference proteome</keyword>
<proteinExistence type="predicted"/>
<evidence type="ECO:0000313" key="2">
    <source>
        <dbReference type="Proteomes" id="UP000827721"/>
    </source>
</evidence>
<dbReference type="EMBL" id="JAFEMO010000005">
    <property type="protein sequence ID" value="KAH7570382.1"/>
    <property type="molecule type" value="Genomic_DNA"/>
</dbReference>
<organism evidence="1 2">
    <name type="scientific">Xanthoceras sorbifolium</name>
    <dbReference type="NCBI Taxonomy" id="99658"/>
    <lineage>
        <taxon>Eukaryota</taxon>
        <taxon>Viridiplantae</taxon>
        <taxon>Streptophyta</taxon>
        <taxon>Embryophyta</taxon>
        <taxon>Tracheophyta</taxon>
        <taxon>Spermatophyta</taxon>
        <taxon>Magnoliopsida</taxon>
        <taxon>eudicotyledons</taxon>
        <taxon>Gunneridae</taxon>
        <taxon>Pentapetalae</taxon>
        <taxon>rosids</taxon>
        <taxon>malvids</taxon>
        <taxon>Sapindales</taxon>
        <taxon>Sapindaceae</taxon>
        <taxon>Xanthoceroideae</taxon>
        <taxon>Xanthoceras</taxon>
    </lineage>
</organism>
<gene>
    <name evidence="1" type="ORF">JRO89_XS05G0095800</name>
</gene>
<comment type="caution">
    <text evidence="1">The sequence shown here is derived from an EMBL/GenBank/DDBJ whole genome shotgun (WGS) entry which is preliminary data.</text>
</comment>
<reference evidence="1 2" key="1">
    <citation type="submission" date="2021-02" db="EMBL/GenBank/DDBJ databases">
        <title>Plant Genome Project.</title>
        <authorList>
            <person name="Zhang R.-G."/>
        </authorList>
    </citation>
    <scope>NUCLEOTIDE SEQUENCE [LARGE SCALE GENOMIC DNA]</scope>
    <source>
        <tissue evidence="1">Leaves</tissue>
    </source>
</reference>
<evidence type="ECO:0000313" key="1">
    <source>
        <dbReference type="EMBL" id="KAH7570382.1"/>
    </source>
</evidence>
<protein>
    <submittedName>
        <fullName evidence="1">Uncharacterized protein</fullName>
    </submittedName>
</protein>
<dbReference type="Proteomes" id="UP000827721">
    <property type="component" value="Unassembled WGS sequence"/>
</dbReference>
<name>A0ABQ8I1A0_9ROSI</name>
<accession>A0ABQ8I1A0</accession>